<proteinExistence type="predicted"/>
<dbReference type="CDD" id="cd09274">
    <property type="entry name" value="RNase_HI_RT_Ty3"/>
    <property type="match status" value="1"/>
</dbReference>
<dbReference type="GO" id="GO:0003964">
    <property type="term" value="F:RNA-directed DNA polymerase activity"/>
    <property type="evidence" value="ECO:0007669"/>
    <property type="project" value="UniProtKB-KW"/>
</dbReference>
<sequence>MQHGRVIVYASRQIKIDEKNYHTHDLELVTIVFSLMLWRHYLYGVYVDVFTDHKSLQYMFKQKDLSLRQKRWIKFKKDYNMSVPYHLGEANMVDDAPS</sequence>
<dbReference type="PANTHER" id="PTHR34072">
    <property type="entry name" value="ENZYMATIC POLYPROTEIN-RELATED"/>
    <property type="match status" value="1"/>
</dbReference>
<evidence type="ECO:0000256" key="1">
    <source>
        <dbReference type="ARBA" id="ARBA00022679"/>
    </source>
</evidence>
<dbReference type="Proteomes" id="UP001234989">
    <property type="component" value="Chromosome 1"/>
</dbReference>
<keyword evidence="9" id="KW-1185">Reference proteome</keyword>
<name>A0AAF0T8C5_SOLVR</name>
<feature type="domain" description="Reverse transcriptase RNase H-like" evidence="7">
    <location>
        <begin position="5"/>
        <end position="75"/>
    </location>
</feature>
<dbReference type="InterPro" id="IPR041373">
    <property type="entry name" value="RT_RNaseH"/>
</dbReference>
<keyword evidence="3" id="KW-0540">Nuclease</keyword>
<protein>
    <recommendedName>
        <fullName evidence="7">Reverse transcriptase RNase H-like domain-containing protein</fullName>
    </recommendedName>
</protein>
<accession>A0AAF0T8C5</accession>
<dbReference type="AlphaFoldDB" id="A0AAF0T8C5"/>
<dbReference type="GO" id="GO:0004519">
    <property type="term" value="F:endonuclease activity"/>
    <property type="evidence" value="ECO:0007669"/>
    <property type="project" value="UniProtKB-KW"/>
</dbReference>
<keyword evidence="4" id="KW-0255">Endonuclease</keyword>
<keyword evidence="6" id="KW-0695">RNA-directed DNA polymerase</keyword>
<dbReference type="Pfam" id="PF17917">
    <property type="entry name" value="RT_RNaseH"/>
    <property type="match status" value="1"/>
</dbReference>
<dbReference type="SUPFAM" id="SSF56672">
    <property type="entry name" value="DNA/RNA polymerases"/>
    <property type="match status" value="1"/>
</dbReference>
<dbReference type="PANTHER" id="PTHR34072:SF52">
    <property type="entry name" value="RIBONUCLEASE H"/>
    <property type="match status" value="1"/>
</dbReference>
<keyword evidence="5" id="KW-0378">Hydrolase</keyword>
<evidence type="ECO:0000256" key="5">
    <source>
        <dbReference type="ARBA" id="ARBA00022801"/>
    </source>
</evidence>
<evidence type="ECO:0000313" key="8">
    <source>
        <dbReference type="EMBL" id="WMV08619.1"/>
    </source>
</evidence>
<dbReference type="GO" id="GO:0016787">
    <property type="term" value="F:hydrolase activity"/>
    <property type="evidence" value="ECO:0007669"/>
    <property type="project" value="UniProtKB-KW"/>
</dbReference>
<evidence type="ECO:0000256" key="2">
    <source>
        <dbReference type="ARBA" id="ARBA00022695"/>
    </source>
</evidence>
<evidence type="ECO:0000256" key="4">
    <source>
        <dbReference type="ARBA" id="ARBA00022759"/>
    </source>
</evidence>
<dbReference type="EMBL" id="CP133612">
    <property type="protein sequence ID" value="WMV08619.1"/>
    <property type="molecule type" value="Genomic_DNA"/>
</dbReference>
<evidence type="ECO:0000256" key="3">
    <source>
        <dbReference type="ARBA" id="ARBA00022722"/>
    </source>
</evidence>
<dbReference type="InterPro" id="IPR043502">
    <property type="entry name" value="DNA/RNA_pol_sf"/>
</dbReference>
<evidence type="ECO:0000259" key="7">
    <source>
        <dbReference type="Pfam" id="PF17917"/>
    </source>
</evidence>
<organism evidence="8 9">
    <name type="scientific">Solanum verrucosum</name>
    <dbReference type="NCBI Taxonomy" id="315347"/>
    <lineage>
        <taxon>Eukaryota</taxon>
        <taxon>Viridiplantae</taxon>
        <taxon>Streptophyta</taxon>
        <taxon>Embryophyta</taxon>
        <taxon>Tracheophyta</taxon>
        <taxon>Spermatophyta</taxon>
        <taxon>Magnoliopsida</taxon>
        <taxon>eudicotyledons</taxon>
        <taxon>Gunneridae</taxon>
        <taxon>Pentapetalae</taxon>
        <taxon>asterids</taxon>
        <taxon>lamiids</taxon>
        <taxon>Solanales</taxon>
        <taxon>Solanaceae</taxon>
        <taxon>Solanoideae</taxon>
        <taxon>Solaneae</taxon>
        <taxon>Solanum</taxon>
    </lineage>
</organism>
<evidence type="ECO:0000256" key="6">
    <source>
        <dbReference type="ARBA" id="ARBA00022918"/>
    </source>
</evidence>
<reference evidence="8" key="1">
    <citation type="submission" date="2023-08" db="EMBL/GenBank/DDBJ databases">
        <title>A de novo genome assembly of Solanum verrucosum Schlechtendal, a Mexican diploid species geographically isolated from the other diploid A-genome species in potato relatives.</title>
        <authorList>
            <person name="Hosaka K."/>
        </authorList>
    </citation>
    <scope>NUCLEOTIDE SEQUENCE</scope>
    <source>
        <tissue evidence="8">Young leaves</tissue>
    </source>
</reference>
<evidence type="ECO:0000313" key="9">
    <source>
        <dbReference type="Proteomes" id="UP001234989"/>
    </source>
</evidence>
<keyword evidence="1" id="KW-0808">Transferase</keyword>
<gene>
    <name evidence="8" type="ORF">MTR67_002004</name>
</gene>
<keyword evidence="2" id="KW-0548">Nucleotidyltransferase</keyword>